<dbReference type="InParanoid" id="E9HGS2"/>
<evidence type="ECO:0000313" key="2">
    <source>
        <dbReference type="EMBL" id="EFX69068.1"/>
    </source>
</evidence>
<dbReference type="KEGG" id="dpx:DAPPUDRAFT_259191"/>
<keyword evidence="1" id="KW-0175">Coiled coil</keyword>
<sequence length="563" mass="61878">MKRLNPTAVPTIFPSPLQSDSQLYDLQLGTSAVNSHFLEEQRRVEIFGSDHTYGRIVIQPVQQQNELQPIEVVLLEDSSTEDDLIPLARARTDTRSMTPPIRAPYDLTGRMVEEPEKTLPVNRIPASEPTVTLPTPVTSSDQGRVLVTCGQTAIQAYIAQQQKEIQAVLSTSEGSVTDQKGGGIPIKRARIDTPSVTRPRAPYDLTGRMVEEPEKTLAVNIISASKPAVTLPTPTTSSNQGLVRHGRTVTSILPKCGGSVSNLGGGGIPMQRARIDTPSVPRRIAPYDLTARMVEEPEKTLAVNGIISGFQPAPAALPISTPASNQDFVILFTPQPTIPAALPVQNTNYYLVPTPVASSVVASKAVTGISDNQQNQQQRVEERIVEPNPGTCKPKKNKEVTQKAIKKRNAAYEKQRQMVRKLKRRVEQMERTYAKLLNTVGFALYERSQKDIRVKRMFRSIEAMLSGDDNGEDHPAFLIDQILNFNAKTAVNVKYSQATMRSATTLSAKSSSTYEFIRNQGVLILPTRQTLAKNNTKKVSVKEDVVEEETDALEGLLTLHTSD</sequence>
<gene>
    <name evidence="2" type="ORF">DAPPUDRAFT_259191</name>
</gene>
<feature type="coiled-coil region" evidence="1">
    <location>
        <begin position="405"/>
        <end position="439"/>
    </location>
</feature>
<proteinExistence type="predicted"/>
<accession>E9HGS2</accession>
<organism evidence="2 3">
    <name type="scientific">Daphnia pulex</name>
    <name type="common">Water flea</name>
    <dbReference type="NCBI Taxonomy" id="6669"/>
    <lineage>
        <taxon>Eukaryota</taxon>
        <taxon>Metazoa</taxon>
        <taxon>Ecdysozoa</taxon>
        <taxon>Arthropoda</taxon>
        <taxon>Crustacea</taxon>
        <taxon>Branchiopoda</taxon>
        <taxon>Diplostraca</taxon>
        <taxon>Cladocera</taxon>
        <taxon>Anomopoda</taxon>
        <taxon>Daphniidae</taxon>
        <taxon>Daphnia</taxon>
    </lineage>
</organism>
<protein>
    <submittedName>
        <fullName evidence="2">Uncharacterized protein</fullName>
    </submittedName>
</protein>
<dbReference type="EMBL" id="GL732643">
    <property type="protein sequence ID" value="EFX69068.1"/>
    <property type="molecule type" value="Genomic_DNA"/>
</dbReference>
<dbReference type="Proteomes" id="UP000000305">
    <property type="component" value="Unassembled WGS sequence"/>
</dbReference>
<evidence type="ECO:0000313" key="3">
    <source>
        <dbReference type="Proteomes" id="UP000000305"/>
    </source>
</evidence>
<keyword evidence="3" id="KW-1185">Reference proteome</keyword>
<evidence type="ECO:0000256" key="1">
    <source>
        <dbReference type="SAM" id="Coils"/>
    </source>
</evidence>
<dbReference type="HOGENOM" id="CLU_484190_0_0_1"/>
<name>E9HGS2_DAPPU</name>
<reference evidence="2 3" key="1">
    <citation type="journal article" date="2011" name="Science">
        <title>The ecoresponsive genome of Daphnia pulex.</title>
        <authorList>
            <person name="Colbourne J.K."/>
            <person name="Pfrender M.E."/>
            <person name="Gilbert D."/>
            <person name="Thomas W.K."/>
            <person name="Tucker A."/>
            <person name="Oakley T.H."/>
            <person name="Tokishita S."/>
            <person name="Aerts A."/>
            <person name="Arnold G.J."/>
            <person name="Basu M.K."/>
            <person name="Bauer D.J."/>
            <person name="Caceres C.E."/>
            <person name="Carmel L."/>
            <person name="Casola C."/>
            <person name="Choi J.H."/>
            <person name="Detter J.C."/>
            <person name="Dong Q."/>
            <person name="Dusheyko S."/>
            <person name="Eads B.D."/>
            <person name="Frohlich T."/>
            <person name="Geiler-Samerotte K.A."/>
            <person name="Gerlach D."/>
            <person name="Hatcher P."/>
            <person name="Jogdeo S."/>
            <person name="Krijgsveld J."/>
            <person name="Kriventseva E.V."/>
            <person name="Kultz D."/>
            <person name="Laforsch C."/>
            <person name="Lindquist E."/>
            <person name="Lopez J."/>
            <person name="Manak J.R."/>
            <person name="Muller J."/>
            <person name="Pangilinan J."/>
            <person name="Patwardhan R.P."/>
            <person name="Pitluck S."/>
            <person name="Pritham E.J."/>
            <person name="Rechtsteiner A."/>
            <person name="Rho M."/>
            <person name="Rogozin I.B."/>
            <person name="Sakarya O."/>
            <person name="Salamov A."/>
            <person name="Schaack S."/>
            <person name="Shapiro H."/>
            <person name="Shiga Y."/>
            <person name="Skalitzky C."/>
            <person name="Smith Z."/>
            <person name="Souvorov A."/>
            <person name="Sung W."/>
            <person name="Tang Z."/>
            <person name="Tsuchiya D."/>
            <person name="Tu H."/>
            <person name="Vos H."/>
            <person name="Wang M."/>
            <person name="Wolf Y.I."/>
            <person name="Yamagata H."/>
            <person name="Yamada T."/>
            <person name="Ye Y."/>
            <person name="Shaw J.R."/>
            <person name="Andrews J."/>
            <person name="Crease T.J."/>
            <person name="Tang H."/>
            <person name="Lucas S.M."/>
            <person name="Robertson H.M."/>
            <person name="Bork P."/>
            <person name="Koonin E.V."/>
            <person name="Zdobnov E.M."/>
            <person name="Grigoriev I.V."/>
            <person name="Lynch M."/>
            <person name="Boore J.L."/>
        </authorList>
    </citation>
    <scope>NUCLEOTIDE SEQUENCE [LARGE SCALE GENOMIC DNA]</scope>
</reference>
<dbReference type="AlphaFoldDB" id="E9HGS2"/>
<dbReference type="OrthoDB" id="10602322at2759"/>